<dbReference type="NCBIfam" id="TIGR00374">
    <property type="entry name" value="flippase-like domain"/>
    <property type="match status" value="1"/>
</dbReference>
<comment type="subcellular location">
    <subcellularLocation>
        <location evidence="1">Cell membrane</location>
        <topology evidence="1">Multi-pass membrane protein</topology>
    </subcellularLocation>
</comment>
<dbReference type="GO" id="GO:0006523">
    <property type="term" value="P:alanine biosynthetic process"/>
    <property type="evidence" value="ECO:0007669"/>
    <property type="project" value="InterPro"/>
</dbReference>
<evidence type="ECO:0000313" key="6">
    <source>
        <dbReference type="EMBL" id="CAD7236240.1"/>
    </source>
</evidence>
<dbReference type="Gene3D" id="2.40.40.20">
    <property type="match status" value="1"/>
</dbReference>
<dbReference type="InterPro" id="IPR009010">
    <property type="entry name" value="Asp_de-COase-like_dom_sf"/>
</dbReference>
<dbReference type="InterPro" id="IPR022791">
    <property type="entry name" value="L-PG_synthase/AglD"/>
</dbReference>
<dbReference type="SUPFAM" id="SSF50692">
    <property type="entry name" value="ADC-like"/>
    <property type="match status" value="1"/>
</dbReference>
<reference evidence="6" key="1">
    <citation type="submission" date="2020-11" db="EMBL/GenBank/DDBJ databases">
        <authorList>
            <person name="Tran Van P."/>
        </authorList>
    </citation>
    <scope>NUCLEOTIDE SEQUENCE</scope>
</reference>
<gene>
    <name evidence="6" type="ORF">CTOB1V02_LOCUS14055</name>
</gene>
<protein>
    <submittedName>
        <fullName evidence="6">Uncharacterized protein</fullName>
    </submittedName>
</protein>
<dbReference type="OrthoDB" id="2020436at2759"/>
<sequence length="495" mass="55635">MVGEEKLSVEIIPCDIFREEDGLAMSSRNRRLDAQQRKEASLLYRTLVQSRELLKKGAGFEIIHKMADEAFQSNPLLKLEYFEIAEIDTLATALVYDPSKKYRAFIAAFAGPVRLIDNIAITIDEDLMDAANIIEGEKVHIVNINNGERLITYAIKGARKSGDIVLNGPAARRVAKDDIIIIISYAMMDFEEAKDFKPSILRPEDIESIQNSFATANYWWVGLSLLLGALSHLSRAYRWQFMLDPLGYRPRFWNNVMAVLVAYLVNLIVPRAGEIARATAISKYEDIPFEKAFGTIVSERIADVIMLLSIIGLAFFMQTELISSYLFGEKQEGSNYTLIILLALAAIGLFVLWRLRKSKNPLVIKVQNFVTGLIQGVSSIFKMKKKWPFIFHTIFIWVMYVLMFYVVTFALPETTHLAFGAIIVGFVVGGLSMALTNGGLGTYPVFVASALTLYGIPENPSLAFGWIMWTAQTVMVLLFGGLSFLLLPLYNREEE</sequence>
<dbReference type="SUPFAM" id="SSF52374">
    <property type="entry name" value="Nucleotidylyl transferase"/>
    <property type="match status" value="1"/>
</dbReference>
<dbReference type="Gene3D" id="3.30.1300.10">
    <property type="entry name" value="Pantoate-beta-alanine ligase, C-terminal domain"/>
    <property type="match status" value="1"/>
</dbReference>
<dbReference type="PANTHER" id="PTHR39087:SF2">
    <property type="entry name" value="UPF0104 MEMBRANE PROTEIN MJ1595"/>
    <property type="match status" value="1"/>
</dbReference>
<dbReference type="PANTHER" id="PTHR39087">
    <property type="entry name" value="UPF0104 MEMBRANE PROTEIN MJ1595"/>
    <property type="match status" value="1"/>
</dbReference>
<evidence type="ECO:0000256" key="3">
    <source>
        <dbReference type="ARBA" id="ARBA00022692"/>
    </source>
</evidence>
<dbReference type="GO" id="GO:0015940">
    <property type="term" value="P:pantothenate biosynthetic process"/>
    <property type="evidence" value="ECO:0007669"/>
    <property type="project" value="InterPro"/>
</dbReference>
<evidence type="ECO:0000256" key="4">
    <source>
        <dbReference type="ARBA" id="ARBA00022989"/>
    </source>
</evidence>
<keyword evidence="5" id="KW-0472">Membrane</keyword>
<proteinExistence type="predicted"/>
<dbReference type="EMBL" id="OB677512">
    <property type="protein sequence ID" value="CAD7236240.1"/>
    <property type="molecule type" value="Genomic_DNA"/>
</dbReference>
<name>A0A7R8WSY0_9CRUS</name>
<dbReference type="InterPro" id="IPR042176">
    <property type="entry name" value="Pantoate_ligase_C"/>
</dbReference>
<dbReference type="Pfam" id="PF02569">
    <property type="entry name" value="Pantoate_ligase"/>
    <property type="match status" value="1"/>
</dbReference>
<organism evidence="6">
    <name type="scientific">Cyprideis torosa</name>
    <dbReference type="NCBI Taxonomy" id="163714"/>
    <lineage>
        <taxon>Eukaryota</taxon>
        <taxon>Metazoa</taxon>
        <taxon>Ecdysozoa</taxon>
        <taxon>Arthropoda</taxon>
        <taxon>Crustacea</taxon>
        <taxon>Oligostraca</taxon>
        <taxon>Ostracoda</taxon>
        <taxon>Podocopa</taxon>
        <taxon>Podocopida</taxon>
        <taxon>Cytherocopina</taxon>
        <taxon>Cytheroidea</taxon>
        <taxon>Cytherideidae</taxon>
        <taxon>Cyprideis</taxon>
    </lineage>
</organism>
<accession>A0A7R8WSY0</accession>
<dbReference type="GO" id="GO:0004592">
    <property type="term" value="F:pantoate-beta-alanine ligase activity"/>
    <property type="evidence" value="ECO:0007669"/>
    <property type="project" value="InterPro"/>
</dbReference>
<evidence type="ECO:0000256" key="1">
    <source>
        <dbReference type="ARBA" id="ARBA00004651"/>
    </source>
</evidence>
<dbReference type="Pfam" id="PF03706">
    <property type="entry name" value="LPG_synthase_TM"/>
    <property type="match status" value="1"/>
</dbReference>
<dbReference type="InterPro" id="IPR003721">
    <property type="entry name" value="Pantoate_ligase"/>
</dbReference>
<keyword evidence="3" id="KW-0812">Transmembrane</keyword>
<dbReference type="GO" id="GO:0005886">
    <property type="term" value="C:plasma membrane"/>
    <property type="evidence" value="ECO:0007669"/>
    <property type="project" value="UniProtKB-SubCell"/>
</dbReference>
<keyword evidence="4" id="KW-1133">Transmembrane helix</keyword>
<evidence type="ECO:0000256" key="5">
    <source>
        <dbReference type="ARBA" id="ARBA00023136"/>
    </source>
</evidence>
<evidence type="ECO:0000256" key="2">
    <source>
        <dbReference type="ARBA" id="ARBA00022475"/>
    </source>
</evidence>
<dbReference type="GO" id="GO:0004068">
    <property type="term" value="F:aspartate 1-decarboxylase activity"/>
    <property type="evidence" value="ECO:0007669"/>
    <property type="project" value="InterPro"/>
</dbReference>
<dbReference type="AlphaFoldDB" id="A0A7R8WSY0"/>
<keyword evidence="2" id="KW-1003">Cell membrane</keyword>